<evidence type="ECO:0000313" key="3">
    <source>
        <dbReference type="Proteomes" id="UP000001194"/>
    </source>
</evidence>
<organism evidence="3">
    <name type="scientific">Laccaria bicolor (strain S238N-H82 / ATCC MYA-4686)</name>
    <name type="common">Bicoloured deceiver</name>
    <name type="synonym">Laccaria laccata var. bicolor</name>
    <dbReference type="NCBI Taxonomy" id="486041"/>
    <lineage>
        <taxon>Eukaryota</taxon>
        <taxon>Fungi</taxon>
        <taxon>Dikarya</taxon>
        <taxon>Basidiomycota</taxon>
        <taxon>Agaricomycotina</taxon>
        <taxon>Agaricomycetes</taxon>
        <taxon>Agaricomycetidae</taxon>
        <taxon>Agaricales</taxon>
        <taxon>Agaricineae</taxon>
        <taxon>Hydnangiaceae</taxon>
        <taxon>Laccaria</taxon>
    </lineage>
</organism>
<keyword evidence="3" id="KW-1185">Reference proteome</keyword>
<feature type="region of interest" description="Disordered" evidence="1">
    <location>
        <begin position="92"/>
        <end position="134"/>
    </location>
</feature>
<accession>B0DDV0</accession>
<dbReference type="KEGG" id="lbc:LACBIDRAFT_328131"/>
<dbReference type="Gene3D" id="3.80.10.10">
    <property type="entry name" value="Ribonuclease Inhibitor"/>
    <property type="match status" value="1"/>
</dbReference>
<dbReference type="InParanoid" id="B0DDV0"/>
<dbReference type="GeneID" id="6077676"/>
<dbReference type="EMBL" id="DS547105">
    <property type="protein sequence ID" value="EDR07281.1"/>
    <property type="molecule type" value="Genomic_DNA"/>
</dbReference>
<dbReference type="HOGENOM" id="CLU_305029_0_0_1"/>
<dbReference type="AlphaFoldDB" id="B0DDV0"/>
<reference evidence="2 3" key="1">
    <citation type="journal article" date="2008" name="Nature">
        <title>The genome of Laccaria bicolor provides insights into mycorrhizal symbiosis.</title>
        <authorList>
            <person name="Martin F."/>
            <person name="Aerts A."/>
            <person name="Ahren D."/>
            <person name="Brun A."/>
            <person name="Danchin E.G.J."/>
            <person name="Duchaussoy F."/>
            <person name="Gibon J."/>
            <person name="Kohler A."/>
            <person name="Lindquist E."/>
            <person name="Pereda V."/>
            <person name="Salamov A."/>
            <person name="Shapiro H.J."/>
            <person name="Wuyts J."/>
            <person name="Blaudez D."/>
            <person name="Buee M."/>
            <person name="Brokstein P."/>
            <person name="Canbaeck B."/>
            <person name="Cohen D."/>
            <person name="Courty P.E."/>
            <person name="Coutinho P.M."/>
            <person name="Delaruelle C."/>
            <person name="Detter J.C."/>
            <person name="Deveau A."/>
            <person name="DiFazio S."/>
            <person name="Duplessis S."/>
            <person name="Fraissinet-Tachet L."/>
            <person name="Lucic E."/>
            <person name="Frey-Klett P."/>
            <person name="Fourrey C."/>
            <person name="Feussner I."/>
            <person name="Gay G."/>
            <person name="Grimwood J."/>
            <person name="Hoegger P.J."/>
            <person name="Jain P."/>
            <person name="Kilaru S."/>
            <person name="Labbe J."/>
            <person name="Lin Y.C."/>
            <person name="Legue V."/>
            <person name="Le Tacon F."/>
            <person name="Marmeisse R."/>
            <person name="Melayah D."/>
            <person name="Montanini B."/>
            <person name="Muratet M."/>
            <person name="Nehls U."/>
            <person name="Niculita-Hirzel H."/>
            <person name="Oudot-Le Secq M.P."/>
            <person name="Peter M."/>
            <person name="Quesneville H."/>
            <person name="Rajashekar B."/>
            <person name="Reich M."/>
            <person name="Rouhier N."/>
            <person name="Schmutz J."/>
            <person name="Yin T."/>
            <person name="Chalot M."/>
            <person name="Henrissat B."/>
            <person name="Kuees U."/>
            <person name="Lucas S."/>
            <person name="Van de Peer Y."/>
            <person name="Podila G.K."/>
            <person name="Polle A."/>
            <person name="Pukkila P.J."/>
            <person name="Richardson P.M."/>
            <person name="Rouze P."/>
            <person name="Sanders I.R."/>
            <person name="Stajich J.E."/>
            <person name="Tunlid A."/>
            <person name="Tuskan G."/>
            <person name="Grigoriev I.V."/>
        </authorList>
    </citation>
    <scope>NUCLEOTIDE SEQUENCE [LARGE SCALE GENOMIC DNA]</scope>
    <source>
        <strain evidence="3">S238N-H82 / ATCC MYA-4686</strain>
    </source>
</reference>
<evidence type="ECO:0000256" key="1">
    <source>
        <dbReference type="SAM" id="MobiDB-lite"/>
    </source>
</evidence>
<proteinExistence type="predicted"/>
<protein>
    <submittedName>
        <fullName evidence="2">Predicted protein</fullName>
    </submittedName>
</protein>
<feature type="compositionally biased region" description="Low complexity" evidence="1">
    <location>
        <begin position="219"/>
        <end position="243"/>
    </location>
</feature>
<dbReference type="RefSeq" id="XP_001882212.1">
    <property type="nucleotide sequence ID" value="XM_001882177.1"/>
</dbReference>
<name>B0DDV0_LACBS</name>
<gene>
    <name evidence="2" type="ORF">LACBIDRAFT_328131</name>
</gene>
<dbReference type="Proteomes" id="UP000001194">
    <property type="component" value="Unassembled WGS sequence"/>
</dbReference>
<feature type="compositionally biased region" description="Polar residues" evidence="1">
    <location>
        <begin position="199"/>
        <end position="212"/>
    </location>
</feature>
<dbReference type="InterPro" id="IPR032675">
    <property type="entry name" value="LRR_dom_sf"/>
</dbReference>
<sequence length="820" mass="89450">MLRGGCGHPYQVVFSLSHFTEVLSASEPSYHNIDRNPVGEDVLQENHNHPKPKCLFRRLTFKRSRVLVGTPQLGERIPSTVILNDQTSVIPLSETHRGHSPPITLGEDTIAGPSTLQPPLKRTESGEDGDECESVYYTPPGMGDSVSLHSSNANGSVEEAVLALGHGHDHADEEVIASPADIYSLIDRGPLGSSLADIENNNDARTSRTPLTIPQLPIGPISETSSGSASSASPSSDPEQSPQRRQLTVFRRCTLASYDGDMLSITTCVSEVEGPHRLSGPHPFFCNASVAVVLNSTTIPMSFATPNLRYLSWTFNLPLSAPIPPQFEFPWFALRHVQHGLTWSLLTIVELDCPLTIEDCLFVLSEGQDNLECVSFRTVDGLGVKWTSTITLLRLDSLSVEGIGDLGPLFSVLRMERHRHLGMTSHTRGAEVCAATPSPHALNVRWSSLTHVDLFCHLTKFDLVRLMCGLCNVVSFQWRGHLTPGASIPGAMGAVHMLNHLTEVIVYSNQSGCETILDILTESHGVSLRKIIIDKPVMHFSASLIPIPGEWALRSRKLDEMKAALYSITLNDVEHPISISDAWAILSQCRQLKELDVHVAGRVPPNSGLLLAGVELSSGLQILKLDLDVPVSILFRNLRLPNLATLEMTFSDSNHIHAKGLDAALERWGCPLTCVLLRNSNIGEGTLIKCLTSVSSTLKDLLIYGAGPLSGCTMGKLALQRLILQEGLKHDLCPKLESLTLEPCVAPDGALAQLLYSKAPPLRCCGGVGCNLCIEKIVPLRRVRVSFLKVVVPNMTEVREEDFKMIGRLKETGMNIEIVD</sequence>
<dbReference type="OrthoDB" id="3128006at2759"/>
<feature type="region of interest" description="Disordered" evidence="1">
    <location>
        <begin position="197"/>
        <end position="246"/>
    </location>
</feature>
<evidence type="ECO:0000313" key="2">
    <source>
        <dbReference type="EMBL" id="EDR07281.1"/>
    </source>
</evidence>